<dbReference type="Pfam" id="PF01764">
    <property type="entry name" value="Lipase_3"/>
    <property type="match status" value="1"/>
</dbReference>
<name>A0A4P8XWU4_9FIRM</name>
<dbReference type="CDD" id="cd00519">
    <property type="entry name" value="Lipase_3"/>
    <property type="match status" value="1"/>
</dbReference>
<dbReference type="OrthoDB" id="6372180at2"/>
<feature type="domain" description="Fungal lipase-type" evidence="1">
    <location>
        <begin position="129"/>
        <end position="210"/>
    </location>
</feature>
<keyword evidence="3" id="KW-1185">Reference proteome</keyword>
<dbReference type="InterPro" id="IPR002921">
    <property type="entry name" value="Fungal_lipase-type"/>
</dbReference>
<evidence type="ECO:0000313" key="3">
    <source>
        <dbReference type="Proteomes" id="UP000301475"/>
    </source>
</evidence>
<dbReference type="Proteomes" id="UP000301475">
    <property type="component" value="Chromosome"/>
</dbReference>
<organism evidence="2 3">
    <name type="scientific">Ruminococcus bovis</name>
    <dbReference type="NCBI Taxonomy" id="2564099"/>
    <lineage>
        <taxon>Bacteria</taxon>
        <taxon>Bacillati</taxon>
        <taxon>Bacillota</taxon>
        <taxon>Clostridia</taxon>
        <taxon>Eubacteriales</taxon>
        <taxon>Oscillospiraceae</taxon>
        <taxon>Ruminococcus</taxon>
    </lineage>
</organism>
<dbReference type="InterPro" id="IPR051218">
    <property type="entry name" value="Sec_MonoDiacylglyc_Lipase"/>
</dbReference>
<dbReference type="SUPFAM" id="SSF53474">
    <property type="entry name" value="alpha/beta-Hydrolases"/>
    <property type="match status" value="1"/>
</dbReference>
<reference evidence="2 3" key="1">
    <citation type="submission" date="2019-04" db="EMBL/GenBank/DDBJ databases">
        <authorList>
            <person name="Embree M."/>
            <person name="Gaffney J.R."/>
        </authorList>
    </citation>
    <scope>NUCLEOTIDE SEQUENCE [LARGE SCALE GENOMIC DNA]</scope>
    <source>
        <strain evidence="2 3">JE7A12</strain>
    </source>
</reference>
<proteinExistence type="predicted"/>
<evidence type="ECO:0000259" key="1">
    <source>
        <dbReference type="Pfam" id="PF01764"/>
    </source>
</evidence>
<protein>
    <submittedName>
        <fullName evidence="2">Lipase family protein</fullName>
    </submittedName>
</protein>
<gene>
    <name evidence="2" type="ORF">E5Z56_04130</name>
</gene>
<dbReference type="GO" id="GO:0006629">
    <property type="term" value="P:lipid metabolic process"/>
    <property type="evidence" value="ECO:0007669"/>
    <property type="project" value="InterPro"/>
</dbReference>
<dbReference type="PANTHER" id="PTHR45856">
    <property type="entry name" value="ALPHA/BETA-HYDROLASES SUPERFAMILY PROTEIN"/>
    <property type="match status" value="1"/>
</dbReference>
<dbReference type="EMBL" id="CP039381">
    <property type="protein sequence ID" value="QCT06599.1"/>
    <property type="molecule type" value="Genomic_DNA"/>
</dbReference>
<evidence type="ECO:0000313" key="2">
    <source>
        <dbReference type="EMBL" id="QCT06599.1"/>
    </source>
</evidence>
<dbReference type="Gene3D" id="3.40.50.1820">
    <property type="entry name" value="alpha/beta hydrolase"/>
    <property type="match status" value="1"/>
</dbReference>
<dbReference type="InterPro" id="IPR029058">
    <property type="entry name" value="AB_hydrolase_fold"/>
</dbReference>
<dbReference type="AlphaFoldDB" id="A0A4P8XWU4"/>
<dbReference type="PANTHER" id="PTHR45856:SF11">
    <property type="entry name" value="FUNGAL LIPASE-LIKE DOMAIN-CONTAINING PROTEIN"/>
    <property type="match status" value="1"/>
</dbReference>
<dbReference type="KEGG" id="ruj:E5Z56_04130"/>
<sequence>MIMIETLSKYNVKFTDEYFKKEITIPVIYSDEYLKSKTLDLNLARLCCTFCCCSYDEECMKRAFLDTEFTHIELLYFKPQENTASIAIAKKDNNVFIVIRGTLGEEWYNNFRTGLEDTHQGYYDTIGFLKPLIKKYISTTDNIIFTGHSRGGALANLLASELIKDGRENVFAYTFACPNVTSKDDTYSHRFSNIYNFVYEDDFITHCPLREWGYNRYGNTIKFKLRDINYKKLKKSFNELSGSNFVSFKDCNESVDNFIDTTLHLASNPYEYYHKGYLVDEEYITLYKYFQIICDIFNDKESFSAGITLLATKLSEFAPLTEFLSSGIDVPMLLSQGNANNSCAMFAHSPLTYLSLLNTQKIKLTS</sequence>
<accession>A0A4P8XWU4</accession>